<name>A0A1B4XWJ1_9CAUD</name>
<accession>A0A1B4XWJ1</accession>
<reference evidence="1 2" key="1">
    <citation type="submission" date="2016-07" db="EMBL/GenBank/DDBJ databases">
        <title>Characterization of three bacteriophages infecting bacteria isolated from shrimp culture pond water.</title>
        <authorList>
            <person name="Khoa H.V."/>
        </authorList>
    </citation>
    <scope>NUCLEOTIDE SEQUENCE [LARGE SCALE GENOMIC DNA]</scope>
</reference>
<organism evidence="1 2">
    <name type="scientific">Tenacibaculum phage pT24</name>
    <dbReference type="NCBI Taxonomy" id="1880590"/>
    <lineage>
        <taxon>Viruses</taxon>
        <taxon>Duplodnaviria</taxon>
        <taxon>Heunggongvirae</taxon>
        <taxon>Uroviricota</taxon>
        <taxon>Caudoviricetes</taxon>
        <taxon>Kungbxnavirus</taxon>
        <taxon>Kungbxnavirus pT24</taxon>
    </lineage>
</organism>
<dbReference type="EMBL" id="LC168164">
    <property type="protein sequence ID" value="BAV39176.1"/>
    <property type="molecule type" value="Genomic_DNA"/>
</dbReference>
<evidence type="ECO:0000313" key="2">
    <source>
        <dbReference type="Proteomes" id="UP000224877"/>
    </source>
</evidence>
<dbReference type="Proteomes" id="UP000224877">
    <property type="component" value="Segment"/>
</dbReference>
<keyword evidence="2" id="KW-1185">Reference proteome</keyword>
<protein>
    <submittedName>
        <fullName evidence="1">Uncharacterized protein</fullName>
    </submittedName>
</protein>
<proteinExistence type="predicted"/>
<sequence>MEKSRYLELREEFYKKYEELLNDESSLLGVEIHKLGSGIEFRKFMYIFSFDNMKCGYSNVVSSIIGEDKAFLIRFGFKHKIQIRIKHSMVDKFECRYDLIMEQLEKQEAKGVFK</sequence>
<gene>
    <name evidence="1" type="ORF">BPT24_053</name>
</gene>
<evidence type="ECO:0000313" key="1">
    <source>
        <dbReference type="EMBL" id="BAV39176.1"/>
    </source>
</evidence>